<name>A0A401T4A2_CHIPU</name>
<accession>A0A401T4A2</accession>
<sequence>MTRVRPGEEAGFLLLLTFWGELSQSSIDKEGSFVRTWDMAAAGESGQVVYIVEDKVHRFSTQKNLCFKNAVLPGWREIWTRIQIRVNSSEKFKVKQVDDEKELEIAGVWSWIIESTASMLKEKVNETYISIDLFSNKSCFKVEPSNTEAWYDVLLTRRFDPQLILIFTFGLLLFFYSETLSRSQLFFYTTGMGFGVLASLLILVFVLARLLPKKSSLYLLMAGGWSVSLYLIQVTLRNLRFLLRECWQYVLGYVTISAFVSFAVCYKYGPLEEDRSINLLNWALQLIGLLLIYFGIQVQQVALALIIVAFCIKNLERPLRWMYTAYKQVFKIRGKPKPRKLLTEEEYQRQGEVETQKALMELQHYCSSPEFNAWKMVSRLTTPKRFADFVEGKSHLNPNEISVHEQEYGLGGLFLEDEIYDNGFDDDES</sequence>
<feature type="transmembrane region" description="Helical" evidence="8">
    <location>
        <begin position="217"/>
        <end position="236"/>
    </location>
</feature>
<evidence type="ECO:0000256" key="4">
    <source>
        <dbReference type="ARBA" id="ARBA00022729"/>
    </source>
</evidence>
<protein>
    <recommendedName>
        <fullName evidence="11">Nuclear envelope integral membrane protein 1</fullName>
    </recommendedName>
</protein>
<gene>
    <name evidence="9" type="ORF">chiPu_0015959</name>
</gene>
<evidence type="ECO:0000256" key="5">
    <source>
        <dbReference type="ARBA" id="ARBA00022989"/>
    </source>
</evidence>
<comment type="similarity">
    <text evidence="2">Belongs to the NEMP family.</text>
</comment>
<evidence type="ECO:0000256" key="6">
    <source>
        <dbReference type="ARBA" id="ARBA00023136"/>
    </source>
</evidence>
<organism evidence="9 10">
    <name type="scientific">Chiloscyllium punctatum</name>
    <name type="common">Brownbanded bambooshark</name>
    <name type="synonym">Hemiscyllium punctatum</name>
    <dbReference type="NCBI Taxonomy" id="137246"/>
    <lineage>
        <taxon>Eukaryota</taxon>
        <taxon>Metazoa</taxon>
        <taxon>Chordata</taxon>
        <taxon>Craniata</taxon>
        <taxon>Vertebrata</taxon>
        <taxon>Chondrichthyes</taxon>
        <taxon>Elasmobranchii</taxon>
        <taxon>Galeomorphii</taxon>
        <taxon>Galeoidea</taxon>
        <taxon>Orectolobiformes</taxon>
        <taxon>Hemiscylliidae</taxon>
        <taxon>Chiloscyllium</taxon>
    </lineage>
</organism>
<keyword evidence="7" id="KW-0539">Nucleus</keyword>
<dbReference type="EMBL" id="BEZZ01001002">
    <property type="protein sequence ID" value="GCC37455.1"/>
    <property type="molecule type" value="Genomic_DNA"/>
</dbReference>
<keyword evidence="10" id="KW-1185">Reference proteome</keyword>
<keyword evidence="5 8" id="KW-1133">Transmembrane helix</keyword>
<dbReference type="PANTHER" id="PTHR13598:SF1">
    <property type="entry name" value="AT07567P-RELATED"/>
    <property type="match status" value="1"/>
</dbReference>
<dbReference type="InterPro" id="IPR019358">
    <property type="entry name" value="NEMP_fam"/>
</dbReference>
<dbReference type="OMA" id="MAGCMKM"/>
<evidence type="ECO:0008006" key="11">
    <source>
        <dbReference type="Google" id="ProtNLM"/>
    </source>
</evidence>
<evidence type="ECO:0000256" key="3">
    <source>
        <dbReference type="ARBA" id="ARBA00022692"/>
    </source>
</evidence>
<proteinExistence type="inferred from homology"/>
<dbReference type="OrthoDB" id="509138at2759"/>
<evidence type="ECO:0000313" key="9">
    <source>
        <dbReference type="EMBL" id="GCC37455.1"/>
    </source>
</evidence>
<dbReference type="Proteomes" id="UP000287033">
    <property type="component" value="Unassembled WGS sequence"/>
</dbReference>
<comment type="subcellular location">
    <subcellularLocation>
        <location evidence="1">Nucleus inner membrane</location>
        <topology evidence="1">Multi-pass membrane protein</topology>
        <orientation evidence="1">Nucleoplasmic side</orientation>
    </subcellularLocation>
</comment>
<feature type="transmembrane region" description="Helical" evidence="8">
    <location>
        <begin position="185"/>
        <end position="211"/>
    </location>
</feature>
<evidence type="ECO:0000256" key="8">
    <source>
        <dbReference type="SAM" id="Phobius"/>
    </source>
</evidence>
<evidence type="ECO:0000256" key="1">
    <source>
        <dbReference type="ARBA" id="ARBA00004575"/>
    </source>
</evidence>
<evidence type="ECO:0000256" key="7">
    <source>
        <dbReference type="ARBA" id="ARBA00023242"/>
    </source>
</evidence>
<evidence type="ECO:0000256" key="2">
    <source>
        <dbReference type="ARBA" id="ARBA00005748"/>
    </source>
</evidence>
<dbReference type="PANTHER" id="PTHR13598">
    <property type="entry name" value="AT07567P-RELATED"/>
    <property type="match status" value="1"/>
</dbReference>
<dbReference type="STRING" id="137246.A0A401T4A2"/>
<dbReference type="AlphaFoldDB" id="A0A401T4A2"/>
<comment type="caution">
    <text evidence="9">The sequence shown here is derived from an EMBL/GenBank/DDBJ whole genome shotgun (WGS) entry which is preliminary data.</text>
</comment>
<reference evidence="9 10" key="1">
    <citation type="journal article" date="2018" name="Nat. Ecol. Evol.">
        <title>Shark genomes provide insights into elasmobranch evolution and the origin of vertebrates.</title>
        <authorList>
            <person name="Hara Y"/>
            <person name="Yamaguchi K"/>
            <person name="Onimaru K"/>
            <person name="Kadota M"/>
            <person name="Koyanagi M"/>
            <person name="Keeley SD"/>
            <person name="Tatsumi K"/>
            <person name="Tanaka K"/>
            <person name="Motone F"/>
            <person name="Kageyama Y"/>
            <person name="Nozu R"/>
            <person name="Adachi N"/>
            <person name="Nishimura O"/>
            <person name="Nakagawa R"/>
            <person name="Tanegashima C"/>
            <person name="Kiyatake I"/>
            <person name="Matsumoto R"/>
            <person name="Murakumo K"/>
            <person name="Nishida K"/>
            <person name="Terakita A"/>
            <person name="Kuratani S"/>
            <person name="Sato K"/>
            <person name="Hyodo S Kuraku.S."/>
        </authorList>
    </citation>
    <scope>NUCLEOTIDE SEQUENCE [LARGE SCALE GENOMIC DNA]</scope>
</reference>
<feature type="transmembrane region" description="Helical" evidence="8">
    <location>
        <begin position="159"/>
        <end position="176"/>
    </location>
</feature>
<dbReference type="GO" id="GO:0005637">
    <property type="term" value="C:nuclear inner membrane"/>
    <property type="evidence" value="ECO:0007669"/>
    <property type="project" value="UniProtKB-SubCell"/>
</dbReference>
<feature type="transmembrane region" description="Helical" evidence="8">
    <location>
        <begin position="248"/>
        <end position="269"/>
    </location>
</feature>
<keyword evidence="3 8" id="KW-0812">Transmembrane</keyword>
<evidence type="ECO:0000313" key="10">
    <source>
        <dbReference type="Proteomes" id="UP000287033"/>
    </source>
</evidence>
<dbReference type="Pfam" id="PF10225">
    <property type="entry name" value="NEMP"/>
    <property type="match status" value="1"/>
</dbReference>
<keyword evidence="6 8" id="KW-0472">Membrane</keyword>
<keyword evidence="4" id="KW-0732">Signal</keyword>
<feature type="transmembrane region" description="Helical" evidence="8">
    <location>
        <begin position="289"/>
        <end position="312"/>
    </location>
</feature>